<reference evidence="9 10" key="1">
    <citation type="submission" date="2024-02" db="EMBL/GenBank/DDBJ databases">
        <title>A draft genome for the cacao thread blight pathogen Marasmius crinis-equi.</title>
        <authorList>
            <person name="Cohen S.P."/>
            <person name="Baruah I.K."/>
            <person name="Amoako-Attah I."/>
            <person name="Bukari Y."/>
            <person name="Meinhardt L.W."/>
            <person name="Bailey B.A."/>
        </authorList>
    </citation>
    <scope>NUCLEOTIDE SEQUENCE [LARGE SCALE GENOMIC DNA]</scope>
    <source>
        <strain evidence="9 10">GH-76</strain>
    </source>
</reference>
<sequence>MLSSSKWTDSISLEAIKTVVASRIPQWPQGLFDYQLETISRILDKESVILFAGTGGGKAALFTVPLVIHQEVHLHPELYPNLPTRKNPMAIVVTPTKGLSNSIVHEAESFGLKALSYCHQTITHYRKEKMNLVDHITEFMDWNLICVDPEHLNTREWQTIIKHPAFAQELILFAVDEAHLVKKWGVDFRPAFELIGFFAQGHLPPHVPMVALSATCAPGPDMAAVCHSLGLVHDHYHLVRRSNERSNMHVIVELTKRVPGLSKYAQLLDYLHAGRKTVIHVNTIPAAYEIYEYLWEHIPEGKSPLRRMRMFHSLCSDEYNRQTFRLMDDDPELQVLIATMAFTMGINCRLILDSISWNFPSSLDDFWQTKGRAGRSALVVCWGIVLVPPSITKASKEFVAALDNGKSATLARTAKKGKKTAQIPMEEGKARFLLEERCYVAFLNRWYQNPDSSTLDCQEAGRVNFCSLCTDRYKKIYAFSPPSSPILWKPSIPSKAKKPSERKSKTMLGKREKKHQRQWLVDFRAVVQSEFQPGDRYLCNYPAAWFFPDDIIDDILRSFLTIQSHGEFVELLQRHSWRYTEEKSEELYSLLSDFQLSVRQQRKEEKDERVRKRAAKEASKESDLDSLPDNILPQPESTPPPPETPPLPACSTESLELPPAAPTTRRADGSANPKPRKPWEAQKSMAEYSASFGPQRTKRRR</sequence>
<dbReference type="InterPro" id="IPR001650">
    <property type="entry name" value="Helicase_C-like"/>
</dbReference>
<evidence type="ECO:0000259" key="8">
    <source>
        <dbReference type="PROSITE" id="PS51194"/>
    </source>
</evidence>
<organism evidence="9 10">
    <name type="scientific">Marasmius crinis-equi</name>
    <dbReference type="NCBI Taxonomy" id="585013"/>
    <lineage>
        <taxon>Eukaryota</taxon>
        <taxon>Fungi</taxon>
        <taxon>Dikarya</taxon>
        <taxon>Basidiomycota</taxon>
        <taxon>Agaricomycotina</taxon>
        <taxon>Agaricomycetes</taxon>
        <taxon>Agaricomycetidae</taxon>
        <taxon>Agaricales</taxon>
        <taxon>Marasmiineae</taxon>
        <taxon>Marasmiaceae</taxon>
        <taxon>Marasmius</taxon>
    </lineage>
</organism>
<feature type="region of interest" description="Disordered" evidence="6">
    <location>
        <begin position="601"/>
        <end position="701"/>
    </location>
</feature>
<evidence type="ECO:0000256" key="2">
    <source>
        <dbReference type="ARBA" id="ARBA00022741"/>
    </source>
</evidence>
<dbReference type="EC" id="5.6.2.4" evidence="5"/>
<dbReference type="Gene3D" id="3.40.50.300">
    <property type="entry name" value="P-loop containing nucleotide triphosphate hydrolases"/>
    <property type="match status" value="2"/>
</dbReference>
<evidence type="ECO:0000256" key="3">
    <source>
        <dbReference type="ARBA" id="ARBA00022840"/>
    </source>
</evidence>
<keyword evidence="3" id="KW-0067">ATP-binding</keyword>
<comment type="caution">
    <text evidence="9">The sequence shown here is derived from an EMBL/GenBank/DDBJ whole genome shotgun (WGS) entry which is preliminary data.</text>
</comment>
<dbReference type="InterPro" id="IPR014001">
    <property type="entry name" value="Helicase_ATP-bd"/>
</dbReference>
<feature type="domain" description="Helicase ATP-binding" evidence="7">
    <location>
        <begin position="39"/>
        <end position="215"/>
    </location>
</feature>
<dbReference type="Pfam" id="PF00271">
    <property type="entry name" value="Helicase_C"/>
    <property type="match status" value="1"/>
</dbReference>
<dbReference type="PANTHER" id="PTHR13710:SF120">
    <property type="entry name" value="BIFUNCTIONAL 3'-5' EXONUCLEASE_ATP-DEPENDENT HELICASE WRN"/>
    <property type="match status" value="1"/>
</dbReference>
<feature type="compositionally biased region" description="Pro residues" evidence="6">
    <location>
        <begin position="636"/>
        <end position="648"/>
    </location>
</feature>
<feature type="compositionally biased region" description="Basic and acidic residues" evidence="6">
    <location>
        <begin position="601"/>
        <end position="623"/>
    </location>
</feature>
<dbReference type="InterPro" id="IPR027417">
    <property type="entry name" value="P-loop_NTPase"/>
</dbReference>
<evidence type="ECO:0000256" key="6">
    <source>
        <dbReference type="SAM" id="MobiDB-lite"/>
    </source>
</evidence>
<dbReference type="EMBL" id="JBAHYK010002011">
    <property type="protein sequence ID" value="KAL0566094.1"/>
    <property type="molecule type" value="Genomic_DNA"/>
</dbReference>
<dbReference type="PROSITE" id="PS51194">
    <property type="entry name" value="HELICASE_CTER"/>
    <property type="match status" value="1"/>
</dbReference>
<dbReference type="PROSITE" id="PS51192">
    <property type="entry name" value="HELICASE_ATP_BIND_1"/>
    <property type="match status" value="1"/>
</dbReference>
<dbReference type="Proteomes" id="UP001465976">
    <property type="component" value="Unassembled WGS sequence"/>
</dbReference>
<feature type="domain" description="Helicase C-terminal" evidence="8">
    <location>
        <begin position="263"/>
        <end position="431"/>
    </location>
</feature>
<evidence type="ECO:0000259" key="7">
    <source>
        <dbReference type="PROSITE" id="PS51192"/>
    </source>
</evidence>
<dbReference type="SMART" id="SM00487">
    <property type="entry name" value="DEXDc"/>
    <property type="match status" value="1"/>
</dbReference>
<evidence type="ECO:0000313" key="10">
    <source>
        <dbReference type="Proteomes" id="UP001465976"/>
    </source>
</evidence>
<keyword evidence="10" id="KW-1185">Reference proteome</keyword>
<proteinExistence type="inferred from homology"/>
<dbReference type="Pfam" id="PF00270">
    <property type="entry name" value="DEAD"/>
    <property type="match status" value="1"/>
</dbReference>
<dbReference type="PANTHER" id="PTHR13710">
    <property type="entry name" value="DNA HELICASE RECQ FAMILY MEMBER"/>
    <property type="match status" value="1"/>
</dbReference>
<comment type="catalytic activity">
    <reaction evidence="4">
        <text>Couples ATP hydrolysis with the unwinding of duplex DNA by translocating in the 3'-5' direction.</text>
        <dbReference type="EC" id="5.6.2.4"/>
    </reaction>
</comment>
<keyword evidence="2" id="KW-0547">Nucleotide-binding</keyword>
<evidence type="ECO:0000313" key="9">
    <source>
        <dbReference type="EMBL" id="KAL0566094.1"/>
    </source>
</evidence>
<evidence type="ECO:0000256" key="5">
    <source>
        <dbReference type="ARBA" id="ARBA00034808"/>
    </source>
</evidence>
<evidence type="ECO:0000256" key="1">
    <source>
        <dbReference type="ARBA" id="ARBA00005446"/>
    </source>
</evidence>
<comment type="similarity">
    <text evidence="1">Belongs to the helicase family. RecQ subfamily.</text>
</comment>
<dbReference type="SUPFAM" id="SSF52540">
    <property type="entry name" value="P-loop containing nucleoside triphosphate hydrolases"/>
    <property type="match status" value="1"/>
</dbReference>
<name>A0ABR3ETG1_9AGAR</name>
<gene>
    <name evidence="9" type="ORF">V5O48_015923</name>
</gene>
<accession>A0ABR3ETG1</accession>
<evidence type="ECO:0000256" key="4">
    <source>
        <dbReference type="ARBA" id="ARBA00034617"/>
    </source>
</evidence>
<feature type="region of interest" description="Disordered" evidence="6">
    <location>
        <begin position="490"/>
        <end position="509"/>
    </location>
</feature>
<protein>
    <recommendedName>
        <fullName evidence="5">DNA 3'-5' helicase</fullName>
        <ecNumber evidence="5">5.6.2.4</ecNumber>
    </recommendedName>
</protein>
<dbReference type="InterPro" id="IPR011545">
    <property type="entry name" value="DEAD/DEAH_box_helicase_dom"/>
</dbReference>